<dbReference type="Proteomes" id="UP000030655">
    <property type="component" value="Unassembled WGS sequence"/>
</dbReference>
<keyword evidence="1" id="KW-0732">Signal</keyword>
<accession>A0A059F2N2</accession>
<evidence type="ECO:0000256" key="1">
    <source>
        <dbReference type="SAM" id="SignalP"/>
    </source>
</evidence>
<keyword evidence="3" id="KW-1185">Reference proteome</keyword>
<evidence type="ECO:0000313" key="2">
    <source>
        <dbReference type="EMBL" id="KCZ81450.1"/>
    </source>
</evidence>
<name>A0A059F2N2_9MICR</name>
<dbReference type="AlphaFoldDB" id="A0A059F2N2"/>
<protein>
    <submittedName>
        <fullName evidence="2">Uncharacterized protein</fullName>
    </submittedName>
</protein>
<sequence length="197" mass="23133">MIRILLISITLKAILIPSVIEDNKIRRYLQIRQRNMPVNYLGIDKYKHLSIMNENSLSDNAYIIKVEDLNLKMPLYEIYIDKMSICNRTDDIVDVCTGDNGENFRWEIFFVDRKGYMILSRKNGNKCLTAEKNVLKLKKCSSTNENQYWDIGEDTKVPSFESEKEKYIPGELYTSENPNFFSIMYQNAKNFLNNLNV</sequence>
<feature type="chain" id="PRO_5001572477" evidence="1">
    <location>
        <begin position="22"/>
        <end position="197"/>
    </location>
</feature>
<evidence type="ECO:0000313" key="3">
    <source>
        <dbReference type="Proteomes" id="UP000030655"/>
    </source>
</evidence>
<dbReference type="Gene3D" id="2.80.10.50">
    <property type="match status" value="1"/>
</dbReference>
<dbReference type="OrthoDB" id="2187018at2759"/>
<dbReference type="InterPro" id="IPR035992">
    <property type="entry name" value="Ricin_B-like_lectins"/>
</dbReference>
<dbReference type="SUPFAM" id="SSF50370">
    <property type="entry name" value="Ricin B-like lectins"/>
    <property type="match status" value="1"/>
</dbReference>
<reference evidence="3" key="1">
    <citation type="submission" date="2013-02" db="EMBL/GenBank/DDBJ databases">
        <authorList>
            <consortium name="The Broad Institute Genome Sequencing Platform"/>
            <person name="Cuomo C."/>
            <person name="Becnel J."/>
            <person name="Sanscrainte N."/>
            <person name="Walker B."/>
            <person name="Young S.K."/>
            <person name="Zeng Q."/>
            <person name="Gargeya S."/>
            <person name="Fitzgerald M."/>
            <person name="Haas B."/>
            <person name="Abouelleil A."/>
            <person name="Alvarado L."/>
            <person name="Arachchi H.M."/>
            <person name="Berlin A.M."/>
            <person name="Chapman S.B."/>
            <person name="Dewar J."/>
            <person name="Goldberg J."/>
            <person name="Griggs A."/>
            <person name="Gujja S."/>
            <person name="Hansen M."/>
            <person name="Howarth C."/>
            <person name="Imamovic A."/>
            <person name="Larimer J."/>
            <person name="McCowan C."/>
            <person name="Murphy C."/>
            <person name="Neiman D."/>
            <person name="Pearson M."/>
            <person name="Priest M."/>
            <person name="Roberts A."/>
            <person name="Saif S."/>
            <person name="Shea T."/>
            <person name="Sisk P."/>
            <person name="Sykes S."/>
            <person name="Wortman J."/>
            <person name="Nusbaum C."/>
            <person name="Birren B."/>
        </authorList>
    </citation>
    <scope>NUCLEOTIDE SEQUENCE [LARGE SCALE GENOMIC DNA]</scope>
    <source>
        <strain evidence="3">PRA339</strain>
    </source>
</reference>
<proteinExistence type="predicted"/>
<organism evidence="2 3">
    <name type="scientific">Anncaliia algerae PRA339</name>
    <dbReference type="NCBI Taxonomy" id="1288291"/>
    <lineage>
        <taxon>Eukaryota</taxon>
        <taxon>Fungi</taxon>
        <taxon>Fungi incertae sedis</taxon>
        <taxon>Microsporidia</taxon>
        <taxon>Tubulinosematoidea</taxon>
        <taxon>Tubulinosematidae</taxon>
        <taxon>Anncaliia</taxon>
    </lineage>
</organism>
<dbReference type="EMBL" id="KK365142">
    <property type="protein sequence ID" value="KCZ81450.1"/>
    <property type="molecule type" value="Genomic_DNA"/>
</dbReference>
<reference evidence="2 3" key="2">
    <citation type="submission" date="2014-03" db="EMBL/GenBank/DDBJ databases">
        <title>The Genome Sequence of Anncaliia algerae insect isolate PRA339.</title>
        <authorList>
            <consortium name="The Broad Institute Genome Sequencing Platform"/>
            <consortium name="The Broad Institute Genome Sequencing Center for Infectious Disease"/>
            <person name="Cuomo C."/>
            <person name="Becnel J."/>
            <person name="Sanscrainte N."/>
            <person name="Walker B."/>
            <person name="Young S.K."/>
            <person name="Zeng Q."/>
            <person name="Gargeya S."/>
            <person name="Fitzgerald M."/>
            <person name="Haas B."/>
            <person name="Abouelleil A."/>
            <person name="Alvarado L."/>
            <person name="Arachchi H.M."/>
            <person name="Berlin A.M."/>
            <person name="Chapman S.B."/>
            <person name="Dewar J."/>
            <person name="Goldberg J."/>
            <person name="Griggs A."/>
            <person name="Gujja S."/>
            <person name="Hansen M."/>
            <person name="Howarth C."/>
            <person name="Imamovic A."/>
            <person name="Larimer J."/>
            <person name="McCowan C."/>
            <person name="Murphy C."/>
            <person name="Neiman D."/>
            <person name="Pearson M."/>
            <person name="Priest M."/>
            <person name="Roberts A."/>
            <person name="Saif S."/>
            <person name="Shea T."/>
            <person name="Sisk P."/>
            <person name="Sykes S."/>
            <person name="Wortman J."/>
            <person name="Nusbaum C."/>
            <person name="Birren B."/>
        </authorList>
    </citation>
    <scope>NUCLEOTIDE SEQUENCE [LARGE SCALE GENOMIC DNA]</scope>
    <source>
        <strain evidence="2 3">PRA339</strain>
    </source>
</reference>
<feature type="signal peptide" evidence="1">
    <location>
        <begin position="1"/>
        <end position="21"/>
    </location>
</feature>
<gene>
    <name evidence="2" type="ORF">H312_01122</name>
</gene>
<dbReference type="PROSITE" id="PS50231">
    <property type="entry name" value="RICIN_B_LECTIN"/>
    <property type="match status" value="1"/>
</dbReference>
<dbReference type="HOGENOM" id="CLU_1383829_0_0_1"/>
<dbReference type="VEuPathDB" id="MicrosporidiaDB:H312_01122"/>